<dbReference type="Pfam" id="PF00515">
    <property type="entry name" value="TPR_1"/>
    <property type="match status" value="1"/>
</dbReference>
<dbReference type="SUPFAM" id="SSF48452">
    <property type="entry name" value="TPR-like"/>
    <property type="match status" value="1"/>
</dbReference>
<feature type="region of interest" description="Disordered" evidence="5">
    <location>
        <begin position="80"/>
        <end position="108"/>
    </location>
</feature>
<accession>A0AAV0B4J7</accession>
<dbReference type="InterPro" id="IPR047150">
    <property type="entry name" value="SGT"/>
</dbReference>
<feature type="compositionally biased region" description="Polar residues" evidence="5">
    <location>
        <begin position="337"/>
        <end position="347"/>
    </location>
</feature>
<dbReference type="GO" id="GO:0006620">
    <property type="term" value="P:post-translational protein targeting to endoplasmic reticulum membrane"/>
    <property type="evidence" value="ECO:0007669"/>
    <property type="project" value="TreeGrafter"/>
</dbReference>
<comment type="similarity">
    <text evidence="1">Belongs to the SGT family.</text>
</comment>
<dbReference type="AlphaFoldDB" id="A0AAV0B4J7"/>
<dbReference type="GO" id="GO:0016020">
    <property type="term" value="C:membrane"/>
    <property type="evidence" value="ECO:0007669"/>
    <property type="project" value="TreeGrafter"/>
</dbReference>
<evidence type="ECO:0000256" key="2">
    <source>
        <dbReference type="ARBA" id="ARBA00022737"/>
    </source>
</evidence>
<feature type="region of interest" description="Disordered" evidence="5">
    <location>
        <begin position="220"/>
        <end position="253"/>
    </location>
</feature>
<dbReference type="PANTHER" id="PTHR45831">
    <property type="entry name" value="LD24721P"/>
    <property type="match status" value="1"/>
</dbReference>
<dbReference type="EMBL" id="CALTRL010003038">
    <property type="protein sequence ID" value="CAH7677430.1"/>
    <property type="molecule type" value="Genomic_DNA"/>
</dbReference>
<dbReference type="Gene3D" id="1.20.5.420">
    <property type="entry name" value="Immunoglobulin FC, subunit C"/>
    <property type="match status" value="1"/>
</dbReference>
<feature type="compositionally biased region" description="Low complexity" evidence="5">
    <location>
        <begin position="227"/>
        <end position="240"/>
    </location>
</feature>
<evidence type="ECO:0000313" key="8">
    <source>
        <dbReference type="Proteomes" id="UP001153365"/>
    </source>
</evidence>
<organism evidence="7 8">
    <name type="scientific">Phakopsora pachyrhizi</name>
    <name type="common">Asian soybean rust disease fungus</name>
    <dbReference type="NCBI Taxonomy" id="170000"/>
    <lineage>
        <taxon>Eukaryota</taxon>
        <taxon>Fungi</taxon>
        <taxon>Dikarya</taxon>
        <taxon>Basidiomycota</taxon>
        <taxon>Pucciniomycotina</taxon>
        <taxon>Pucciniomycetes</taxon>
        <taxon>Pucciniales</taxon>
        <taxon>Phakopsoraceae</taxon>
        <taxon>Phakopsora</taxon>
    </lineage>
</organism>
<evidence type="ECO:0000256" key="3">
    <source>
        <dbReference type="ARBA" id="ARBA00022803"/>
    </source>
</evidence>
<name>A0AAV0B4J7_PHAPC</name>
<dbReference type="Proteomes" id="UP001153365">
    <property type="component" value="Unassembled WGS sequence"/>
</dbReference>
<feature type="compositionally biased region" description="Polar residues" evidence="5">
    <location>
        <begin position="94"/>
        <end position="103"/>
    </location>
</feature>
<reference evidence="7" key="1">
    <citation type="submission" date="2022-06" db="EMBL/GenBank/DDBJ databases">
        <authorList>
            <consortium name="SYNGENTA / RWTH Aachen University"/>
        </authorList>
    </citation>
    <scope>NUCLEOTIDE SEQUENCE</scope>
</reference>
<feature type="repeat" description="TPR" evidence="4">
    <location>
        <begin position="177"/>
        <end position="210"/>
    </location>
</feature>
<comment type="caution">
    <text evidence="7">The sequence shown here is derived from an EMBL/GenBank/DDBJ whole genome shotgun (WGS) entry which is preliminary data.</text>
</comment>
<evidence type="ECO:0000259" key="6">
    <source>
        <dbReference type="Pfam" id="PF16546"/>
    </source>
</evidence>
<dbReference type="GO" id="GO:0072380">
    <property type="term" value="C:TRC complex"/>
    <property type="evidence" value="ECO:0007669"/>
    <property type="project" value="TreeGrafter"/>
</dbReference>
<evidence type="ECO:0000256" key="1">
    <source>
        <dbReference type="ARBA" id="ARBA00008175"/>
    </source>
</evidence>
<feature type="region of interest" description="Disordered" evidence="5">
    <location>
        <begin position="325"/>
        <end position="347"/>
    </location>
</feature>
<keyword evidence="2" id="KW-0677">Repeat</keyword>
<dbReference type="FunFam" id="1.20.5.420:FF:000005">
    <property type="entry name" value="Hsc70 cochaperone (SGT), putative"/>
    <property type="match status" value="1"/>
</dbReference>
<dbReference type="PANTHER" id="PTHR45831:SF2">
    <property type="entry name" value="LD24721P"/>
    <property type="match status" value="1"/>
</dbReference>
<dbReference type="PROSITE" id="PS50005">
    <property type="entry name" value="TPR"/>
    <property type="match status" value="2"/>
</dbReference>
<keyword evidence="3 4" id="KW-0802">TPR repeat</keyword>
<protein>
    <submittedName>
        <fullName evidence="7">Small glutamine-rich tetratricopeptide repeat-containing protein A</fullName>
    </submittedName>
</protein>
<gene>
    <name evidence="7" type="ORF">PPACK8108_LOCUS12579</name>
</gene>
<dbReference type="InterPro" id="IPR011990">
    <property type="entry name" value="TPR-like_helical_dom_sf"/>
</dbReference>
<feature type="repeat" description="TPR" evidence="4">
    <location>
        <begin position="109"/>
        <end position="142"/>
    </location>
</feature>
<dbReference type="Pfam" id="PF16546">
    <property type="entry name" value="SGTA_dimer"/>
    <property type="match status" value="1"/>
</dbReference>
<dbReference type="SMART" id="SM00028">
    <property type="entry name" value="TPR"/>
    <property type="match status" value="3"/>
</dbReference>
<evidence type="ECO:0000256" key="4">
    <source>
        <dbReference type="PROSITE-ProRule" id="PRU00339"/>
    </source>
</evidence>
<sequence>MSTNPDLRKRLVYSILEFLNDSIKDGIVRADDQESMEVAMQCISESFSVDWDASSSSSLSIKPSTLLNLFEVFVNTQNKRSNLQSGSSSGTSGNEKLSSTPSETTRKEADALKSDGNLLLSQKKFSEAIEKYTKAIQLDPTNPVYYSNRAAAQSQLGAHDEAIEDALKALEVDPGFIKAYSRLGHGYFCSGKYEKAVEAYEKGLQLEPENDTIRKSLATAKSKLPSSEEASSSTSAANNSGDSLSRDLPNFGGAGGMPDLASLMNNPMMAQMAQSLMANGGLERMMQNPMVQQMMSSMGGAGGNGMPDISQLMNNPAAREMAASLMGGMGQAPPGSGDQNSNPNSRS</sequence>
<proteinExistence type="inferred from homology"/>
<dbReference type="InterPro" id="IPR019734">
    <property type="entry name" value="TPR_rpt"/>
</dbReference>
<dbReference type="GO" id="GO:0060090">
    <property type="term" value="F:molecular adaptor activity"/>
    <property type="evidence" value="ECO:0007669"/>
    <property type="project" value="TreeGrafter"/>
</dbReference>
<dbReference type="PROSITE" id="PS50293">
    <property type="entry name" value="TPR_REGION"/>
    <property type="match status" value="2"/>
</dbReference>
<feature type="domain" description="SGTA homodimerisation" evidence="6">
    <location>
        <begin position="9"/>
        <end position="72"/>
    </location>
</feature>
<dbReference type="FunFam" id="1.25.40.10:FF:000207">
    <property type="entry name" value="Small glutamine-rich tetratricopeptide repeat-containing protein"/>
    <property type="match status" value="1"/>
</dbReference>
<keyword evidence="8" id="KW-1185">Reference proteome</keyword>
<dbReference type="Gene3D" id="1.25.40.10">
    <property type="entry name" value="Tetratricopeptide repeat domain"/>
    <property type="match status" value="1"/>
</dbReference>
<dbReference type="InterPro" id="IPR032374">
    <property type="entry name" value="SGTA_dimer"/>
</dbReference>
<evidence type="ECO:0000256" key="5">
    <source>
        <dbReference type="SAM" id="MobiDB-lite"/>
    </source>
</evidence>
<dbReference type="Pfam" id="PF13414">
    <property type="entry name" value="TPR_11"/>
    <property type="match status" value="1"/>
</dbReference>
<evidence type="ECO:0000313" key="7">
    <source>
        <dbReference type="EMBL" id="CAH7677430.1"/>
    </source>
</evidence>